<dbReference type="EMBL" id="HBGU01031953">
    <property type="protein sequence ID" value="CAD9454861.1"/>
    <property type="molecule type" value="Transcribed_RNA"/>
</dbReference>
<dbReference type="AlphaFoldDB" id="A0A7S2DHN9"/>
<sequence>MERCVTLVLLCEHLLSTEPEFRGLQAAVDSAAKVYRNKLSGRSAARAAYHKRTDTDATQGLPLELQETWPGEGGQSQMQFLIAPAAPNAATRWVRKLARLPPASTGSQNLAPLIVDLRIGRAHCSYAMRGVCEIEEWPDLSASMLCADAAKRLSAFIELFCRKMQPPPGVSIGAPRGHSVSSPYHGPRVCTEIV</sequence>
<organism evidence="1">
    <name type="scientific">Haptolina brevifila</name>
    <dbReference type="NCBI Taxonomy" id="156173"/>
    <lineage>
        <taxon>Eukaryota</taxon>
        <taxon>Haptista</taxon>
        <taxon>Haptophyta</taxon>
        <taxon>Prymnesiophyceae</taxon>
        <taxon>Prymnesiales</taxon>
        <taxon>Prymnesiaceae</taxon>
        <taxon>Haptolina</taxon>
    </lineage>
</organism>
<name>A0A7S2DHN9_9EUKA</name>
<proteinExistence type="predicted"/>
<evidence type="ECO:0000313" key="1">
    <source>
        <dbReference type="EMBL" id="CAD9454861.1"/>
    </source>
</evidence>
<reference evidence="1" key="1">
    <citation type="submission" date="2021-01" db="EMBL/GenBank/DDBJ databases">
        <authorList>
            <person name="Corre E."/>
            <person name="Pelletier E."/>
            <person name="Niang G."/>
            <person name="Scheremetjew M."/>
            <person name="Finn R."/>
            <person name="Kale V."/>
            <person name="Holt S."/>
            <person name="Cochrane G."/>
            <person name="Meng A."/>
            <person name="Brown T."/>
            <person name="Cohen L."/>
        </authorList>
    </citation>
    <scope>NUCLEOTIDE SEQUENCE</scope>
    <source>
        <strain evidence="1">UTEX LB 985</strain>
    </source>
</reference>
<accession>A0A7S2DHN9</accession>
<protein>
    <submittedName>
        <fullName evidence="1">Uncharacterized protein</fullName>
    </submittedName>
</protein>
<gene>
    <name evidence="1" type="ORF">CBRE1094_LOCUS17461</name>
</gene>